<sequence>MAPLSSPGPIAEHGEQDEDALKDLIAAELGTVRDRSFGLTTDVLDGTGLTSQVSPLMSPLVWDLAHVGNYEELWLLRAAAGIEPMRPEIDTLYDAFEHPRAERPSLPLLSPEEARAYIGTVRAKVLDALPSVRFDTANPLTSGGFVYGMVVQHEHMHDETMLATHQLRKGAPALLDPAVEPLQKPAAASGADEVLVPAGPFEMGTSDDPWAYDNERPVHRVDLPAYYIDVEPVSNAAYTAFMEAGGYDDPRWWAPAGWEWRTTTGKRAPAFWSKEEGQWVRRRFGRTEPVPPNEPVQHVCWYEADAYARWAGKRLPTEAEWEKAARWDPATQHSRKFPWGEVYEEGRANLGQRTLRPADVGSYPSGASAYGVRQLIGDVWEWTSSDFHGYPGFRSFPYKEYSEVFFGPDYKVLRGGSWATHPLAIRGSFRNWDYPIRRQIFSGFRCARSAVAGGRGGSSPHKAHVGEG</sequence>
<gene>
    <name evidence="4 7" type="primary">egtB</name>
    <name evidence="7" type="ORF">GCM10009727_33030</name>
</gene>
<dbReference type="EMBL" id="BAAAMR010000025">
    <property type="protein sequence ID" value="GAA2137659.1"/>
    <property type="molecule type" value="Genomic_DNA"/>
</dbReference>
<evidence type="ECO:0000313" key="7">
    <source>
        <dbReference type="EMBL" id="GAA2137659.1"/>
    </source>
</evidence>
<accession>A0ABP5KZU8</accession>
<dbReference type="Proteomes" id="UP001501020">
    <property type="component" value="Unassembled WGS sequence"/>
</dbReference>
<comment type="similarity">
    <text evidence="4">Belongs to the EgtB family.</text>
</comment>
<evidence type="ECO:0000256" key="3">
    <source>
        <dbReference type="ARBA" id="ARBA00037882"/>
    </source>
</evidence>
<dbReference type="InterPro" id="IPR042095">
    <property type="entry name" value="SUMF_sf"/>
</dbReference>
<keyword evidence="4" id="KW-0479">Metal-binding</keyword>
<feature type="binding site" evidence="4">
    <location>
        <begin position="100"/>
        <end position="103"/>
    </location>
    <ligand>
        <name>gamma-L-glutamyl-L-cysteine</name>
        <dbReference type="ChEBI" id="CHEBI:58173"/>
    </ligand>
</feature>
<evidence type="ECO:0000256" key="4">
    <source>
        <dbReference type="HAMAP-Rule" id="MF_02035"/>
    </source>
</evidence>
<comment type="cofactor">
    <cofactor evidence="4">
        <name>Fe(2+)</name>
        <dbReference type="ChEBI" id="CHEBI:29033"/>
    </cofactor>
</comment>
<dbReference type="InterPro" id="IPR034660">
    <property type="entry name" value="DinB/YfiT-like"/>
</dbReference>
<dbReference type="Gene3D" id="3.90.1580.10">
    <property type="entry name" value="paralog of FGE (formylglycine-generating enzyme)"/>
    <property type="match status" value="1"/>
</dbReference>
<keyword evidence="1 4" id="KW-0560">Oxidoreductase</keyword>
<reference evidence="8" key="1">
    <citation type="journal article" date="2019" name="Int. J. Syst. Evol. Microbiol.">
        <title>The Global Catalogue of Microorganisms (GCM) 10K type strain sequencing project: providing services to taxonomists for standard genome sequencing and annotation.</title>
        <authorList>
            <consortium name="The Broad Institute Genomics Platform"/>
            <consortium name="The Broad Institute Genome Sequencing Center for Infectious Disease"/>
            <person name="Wu L."/>
            <person name="Ma J."/>
        </authorList>
    </citation>
    <scope>NUCLEOTIDE SEQUENCE [LARGE SCALE GENOMIC DNA]</scope>
    <source>
        <strain evidence="8">JCM 13850</strain>
    </source>
</reference>
<dbReference type="InterPro" id="IPR032890">
    <property type="entry name" value="EgtB_Actinobacteria"/>
</dbReference>
<keyword evidence="4" id="KW-0503">Monooxygenase</keyword>
<keyword evidence="8" id="KW-1185">Reference proteome</keyword>
<feature type="binding site" evidence="4">
    <location>
        <position position="153"/>
    </location>
    <ligand>
        <name>Fe cation</name>
        <dbReference type="ChEBI" id="CHEBI:24875"/>
    </ligand>
</feature>
<dbReference type="InterPro" id="IPR016187">
    <property type="entry name" value="CTDL_fold"/>
</dbReference>
<dbReference type="PANTHER" id="PTHR23150:SF36">
    <property type="entry name" value="HERCYNINE OXYGENASE"/>
    <property type="match status" value="1"/>
</dbReference>
<feature type="domain" description="Sulfatase-modifying factor enzyme-like" evidence="5">
    <location>
        <begin position="191"/>
        <end position="448"/>
    </location>
</feature>
<comment type="function">
    <text evidence="4">Catalyzes the oxidative sulfurization of hercynine (N-alpha,N-alpha,N-alpha-trimethyl-L-histidine) into hercynyl-gamma-L-glutamyl-L-cysteine sulfoxide, a step in the biosynthesis pathway of ergothioneine.</text>
</comment>
<dbReference type="SUPFAM" id="SSF109854">
    <property type="entry name" value="DinB/YfiT-like putative metalloenzymes"/>
    <property type="match status" value="1"/>
</dbReference>
<dbReference type="PANTHER" id="PTHR23150">
    <property type="entry name" value="SULFATASE MODIFYING FACTOR 1, 2"/>
    <property type="match status" value="1"/>
</dbReference>
<evidence type="ECO:0000256" key="2">
    <source>
        <dbReference type="ARBA" id="ARBA00023004"/>
    </source>
</evidence>
<dbReference type="EC" id="1.14.99.50" evidence="4"/>
<feature type="binding site" evidence="4">
    <location>
        <position position="437"/>
    </location>
    <ligand>
        <name>gamma-L-glutamyl-L-cysteine</name>
        <dbReference type="ChEBI" id="CHEBI:58173"/>
    </ligand>
</feature>
<dbReference type="HAMAP" id="MF_02035">
    <property type="entry name" value="EgtB"/>
    <property type="match status" value="1"/>
</dbReference>
<feature type="binding site" evidence="4">
    <location>
        <position position="157"/>
    </location>
    <ligand>
        <name>Fe cation</name>
        <dbReference type="ChEBI" id="CHEBI:24875"/>
    </ligand>
</feature>
<dbReference type="Pfam" id="PF12867">
    <property type="entry name" value="DinB_2"/>
    <property type="match status" value="1"/>
</dbReference>
<comment type="pathway">
    <text evidence="3 4">Amino-acid biosynthesis; ergothioneine biosynthesis.</text>
</comment>
<evidence type="ECO:0000259" key="6">
    <source>
        <dbReference type="Pfam" id="PF12867"/>
    </source>
</evidence>
<evidence type="ECO:0000256" key="1">
    <source>
        <dbReference type="ARBA" id="ARBA00023002"/>
    </source>
</evidence>
<feature type="binding site" evidence="4">
    <location>
        <position position="433"/>
    </location>
    <ligand>
        <name>gamma-L-glutamyl-L-cysteine</name>
        <dbReference type="ChEBI" id="CHEBI:58173"/>
    </ligand>
</feature>
<dbReference type="RefSeq" id="WP_344267399.1">
    <property type="nucleotide sequence ID" value="NZ_BAAAMR010000025.1"/>
</dbReference>
<proteinExistence type="inferred from homology"/>
<dbReference type="InterPro" id="IPR024775">
    <property type="entry name" value="DinB-like"/>
</dbReference>
<dbReference type="Pfam" id="PF03781">
    <property type="entry name" value="FGE-sulfatase"/>
    <property type="match status" value="1"/>
</dbReference>
<keyword evidence="2 4" id="KW-0408">Iron</keyword>
<feature type="binding site" evidence="4">
    <location>
        <position position="66"/>
    </location>
    <ligand>
        <name>Fe cation</name>
        <dbReference type="ChEBI" id="CHEBI:24875"/>
    </ligand>
</feature>
<dbReference type="NCBIfam" id="TIGR03440">
    <property type="entry name" value="egtB_TIGR03440"/>
    <property type="match status" value="1"/>
</dbReference>
<comment type="caution">
    <text evidence="7">The sequence shown here is derived from an EMBL/GenBank/DDBJ whole genome shotgun (WGS) entry which is preliminary data.</text>
</comment>
<name>A0ABP5KZU8_9ACTN</name>
<protein>
    <recommendedName>
        <fullName evidence="4">Hercynine oxygenase</fullName>
        <ecNumber evidence="4">1.14.99.50</ecNumber>
    </recommendedName>
    <alternativeName>
        <fullName evidence="4">Gamma-glutamyl hercynylcysteine S-oxide synthase</fullName>
    </alternativeName>
</protein>
<dbReference type="InterPro" id="IPR051043">
    <property type="entry name" value="Sulfatase_Mod_Factor_Kinase"/>
</dbReference>
<dbReference type="InterPro" id="IPR005532">
    <property type="entry name" value="SUMF_dom"/>
</dbReference>
<evidence type="ECO:0000259" key="5">
    <source>
        <dbReference type="Pfam" id="PF03781"/>
    </source>
</evidence>
<feature type="domain" description="DinB-like" evidence="6">
    <location>
        <begin position="44"/>
        <end position="161"/>
    </location>
</feature>
<dbReference type="InterPro" id="IPR017806">
    <property type="entry name" value="EgtB"/>
</dbReference>
<dbReference type="SUPFAM" id="SSF56436">
    <property type="entry name" value="C-type lectin-like"/>
    <property type="match status" value="1"/>
</dbReference>
<evidence type="ECO:0000313" key="8">
    <source>
        <dbReference type="Proteomes" id="UP001501020"/>
    </source>
</evidence>
<organism evidence="7 8">
    <name type="scientific">Actinomadura napierensis</name>
    <dbReference type="NCBI Taxonomy" id="267854"/>
    <lineage>
        <taxon>Bacteria</taxon>
        <taxon>Bacillati</taxon>
        <taxon>Actinomycetota</taxon>
        <taxon>Actinomycetes</taxon>
        <taxon>Streptosporangiales</taxon>
        <taxon>Thermomonosporaceae</taxon>
        <taxon>Actinomadura</taxon>
    </lineage>
</organism>
<comment type="catalytic activity">
    <reaction evidence="4">
        <text>gamma-L-glutamyl-L-cysteine + hercynine + O2 = gamma-L-glutamyl-hercynylcysteine S-oxide + H2O</text>
        <dbReference type="Rhea" id="RHEA:42672"/>
        <dbReference type="ChEBI" id="CHEBI:15377"/>
        <dbReference type="ChEBI" id="CHEBI:15379"/>
        <dbReference type="ChEBI" id="CHEBI:15781"/>
        <dbReference type="ChEBI" id="CHEBI:58173"/>
        <dbReference type="ChEBI" id="CHEBI:82703"/>
        <dbReference type="EC" id="1.14.99.50"/>
    </reaction>
</comment>